<dbReference type="InterPro" id="IPR029063">
    <property type="entry name" value="SAM-dependent_MTases_sf"/>
</dbReference>
<keyword evidence="2" id="KW-1185">Reference proteome</keyword>
<dbReference type="Proteomes" id="UP000199515">
    <property type="component" value="Unassembled WGS sequence"/>
</dbReference>
<evidence type="ECO:0000313" key="2">
    <source>
        <dbReference type="Proteomes" id="UP000199515"/>
    </source>
</evidence>
<dbReference type="SUPFAM" id="SSF53335">
    <property type="entry name" value="S-adenosyl-L-methionine-dependent methyltransferases"/>
    <property type="match status" value="1"/>
</dbReference>
<gene>
    <name evidence="1" type="ORF">SAMN05421504_113135</name>
</gene>
<dbReference type="OrthoDB" id="20930at2"/>
<dbReference type="STRING" id="589385.SAMN05421504_113135"/>
<dbReference type="AlphaFoldDB" id="A0A1H3SCX6"/>
<accession>A0A1H3SCX6</accession>
<dbReference type="RefSeq" id="WP_091299010.1">
    <property type="nucleotide sequence ID" value="NZ_FNON01000013.1"/>
</dbReference>
<dbReference type="EMBL" id="FNON01000013">
    <property type="protein sequence ID" value="SDZ35923.1"/>
    <property type="molecule type" value="Genomic_DNA"/>
</dbReference>
<evidence type="ECO:0000313" key="1">
    <source>
        <dbReference type="EMBL" id="SDZ35923.1"/>
    </source>
</evidence>
<evidence type="ECO:0008006" key="3">
    <source>
        <dbReference type="Google" id="ProtNLM"/>
    </source>
</evidence>
<proteinExistence type="predicted"/>
<protein>
    <recommendedName>
        <fullName evidence="3">Methyltransferase domain-containing protein</fullName>
    </recommendedName>
</protein>
<name>A0A1H3SCX6_9PSEU</name>
<dbReference type="Gene3D" id="3.40.50.150">
    <property type="entry name" value="Vaccinia Virus protein VP39"/>
    <property type="match status" value="1"/>
</dbReference>
<reference evidence="1 2" key="1">
    <citation type="submission" date="2016-10" db="EMBL/GenBank/DDBJ databases">
        <authorList>
            <person name="de Groot N.N."/>
        </authorList>
    </citation>
    <scope>NUCLEOTIDE SEQUENCE [LARGE SCALE GENOMIC DNA]</scope>
    <source>
        <strain evidence="1 2">CPCC 202699</strain>
    </source>
</reference>
<organism evidence="1 2">
    <name type="scientific">Amycolatopsis xylanica</name>
    <dbReference type="NCBI Taxonomy" id="589385"/>
    <lineage>
        <taxon>Bacteria</taxon>
        <taxon>Bacillati</taxon>
        <taxon>Actinomycetota</taxon>
        <taxon>Actinomycetes</taxon>
        <taxon>Pseudonocardiales</taxon>
        <taxon>Pseudonocardiaceae</taxon>
        <taxon>Amycolatopsis</taxon>
    </lineage>
</organism>
<sequence>MTEEAKLRARACRRFEDEYYVEPLESEHRSQVAGQDLAAVFAYIYRANAWHGGESAAGEGSDSAATLTVRTELPGLLRKWRIRSILDLPCGDAAWLRSLPLGEIGYVGGDIVEDIVHRNRAACPGSRFEVLDIVKDELPAADVLVCRDCLVHLPLAEAVAALRNIARSGCKYLLATTFLGLGRNVDIEPGDWRPLNLRLPPFGLPEPLDVLVEVDPAAIGGLPAKALGLWDIDSFRER</sequence>